<proteinExistence type="predicted"/>
<dbReference type="FunFam" id="3.60.40.10:FF:000045">
    <property type="entry name" value="Stage II sporulation protein E"/>
    <property type="match status" value="1"/>
</dbReference>
<dbReference type="SUPFAM" id="SSF101215">
    <property type="entry name" value="KaiA/RbsU domain"/>
    <property type="match status" value="1"/>
</dbReference>
<dbReference type="SMART" id="SM00331">
    <property type="entry name" value="PP2C_SIG"/>
    <property type="match status" value="1"/>
</dbReference>
<dbReference type="SUPFAM" id="SSF81606">
    <property type="entry name" value="PP2C-like"/>
    <property type="match status" value="1"/>
</dbReference>
<dbReference type="EMBL" id="FNJU01000018">
    <property type="protein sequence ID" value="SDP95475.1"/>
    <property type="molecule type" value="Genomic_DNA"/>
</dbReference>
<dbReference type="GO" id="GO:0016791">
    <property type="term" value="F:phosphatase activity"/>
    <property type="evidence" value="ECO:0007669"/>
    <property type="project" value="TreeGrafter"/>
</dbReference>
<dbReference type="InterPro" id="IPR017944">
    <property type="entry name" value="KaiA/RbsU_helical_domain_sf"/>
</dbReference>
<keyword evidence="1" id="KW-0378">Hydrolase</keyword>
<dbReference type="PANTHER" id="PTHR43156">
    <property type="entry name" value="STAGE II SPORULATION PROTEIN E-RELATED"/>
    <property type="match status" value="1"/>
</dbReference>
<dbReference type="Gene3D" id="1.10.1240.30">
    <property type="entry name" value="KaiA/RbsU domain"/>
    <property type="match status" value="1"/>
</dbReference>
<dbReference type="InterPro" id="IPR052016">
    <property type="entry name" value="Bact_Sigma-Reg"/>
</dbReference>
<gene>
    <name evidence="3" type="ORF">SAMN05216565_11865</name>
</gene>
<dbReference type="STRING" id="930152.SAMN05216565_11865"/>
<sequence length="336" mass="38832">MEFRDGMEKRYNQILKNYLNEKDEKALYLGQKFSRKSIEHLVPPEEMISLHRNTVKEIFPNLPKEVIDSFDFLIEVMIGYGLAYQEHQSLRFQQQELKSEIEIAASVQQSLLETTIPSVGCLDIGAISVPSKQMNGDYFHFVSDDKSSISVAIADVIGKGIPAALCMSMIKYAMDSLPDYRISPSGVLENLNRVVEQNVDMGMFITMLYGLYRTDDHVFTYSSAGHEPGFIYNKEQDEFFDMKTKGLVLGVNPYTKYRHFELKLNIGDMIILLSDGVTECRVNDEFIEREEITSYIKKYNHLPAQEIVENVYRELEKLQNFELRDDFTFIILKRCV</sequence>
<dbReference type="InterPro" id="IPR036457">
    <property type="entry name" value="PPM-type-like_dom_sf"/>
</dbReference>
<dbReference type="OrthoDB" id="311592at2"/>
<evidence type="ECO:0000313" key="3">
    <source>
        <dbReference type="EMBL" id="SDP95475.1"/>
    </source>
</evidence>
<dbReference type="Proteomes" id="UP000199159">
    <property type="component" value="Unassembled WGS sequence"/>
</dbReference>
<evidence type="ECO:0000313" key="4">
    <source>
        <dbReference type="Proteomes" id="UP000199159"/>
    </source>
</evidence>
<dbReference type="Pfam" id="PF07228">
    <property type="entry name" value="SpoIIE"/>
    <property type="match status" value="1"/>
</dbReference>
<dbReference type="InterPro" id="IPR001932">
    <property type="entry name" value="PPM-type_phosphatase-like_dom"/>
</dbReference>
<protein>
    <submittedName>
        <fullName evidence="3">Serine phosphatase</fullName>
    </submittedName>
</protein>
<evidence type="ECO:0000259" key="2">
    <source>
        <dbReference type="PROSITE" id="PS51746"/>
    </source>
</evidence>
<accession>A0A1H0WYH0</accession>
<dbReference type="AlphaFoldDB" id="A0A1H0WYH0"/>
<dbReference type="PROSITE" id="PS51746">
    <property type="entry name" value="PPM_2"/>
    <property type="match status" value="1"/>
</dbReference>
<name>A0A1H0WYH0_9BACI</name>
<dbReference type="PANTHER" id="PTHR43156:SF15">
    <property type="entry name" value="PHOSPHOSERINE PHOSPHATASE RSBU"/>
    <property type="match status" value="1"/>
</dbReference>
<dbReference type="InterPro" id="IPR014787">
    <property type="entry name" value="PSer_Pase_RsbU_N"/>
</dbReference>
<dbReference type="Pfam" id="PF08673">
    <property type="entry name" value="RsbU_N"/>
    <property type="match status" value="1"/>
</dbReference>
<reference evidence="4" key="1">
    <citation type="submission" date="2016-10" db="EMBL/GenBank/DDBJ databases">
        <authorList>
            <person name="Varghese N."/>
            <person name="Submissions S."/>
        </authorList>
    </citation>
    <scope>NUCLEOTIDE SEQUENCE [LARGE SCALE GENOMIC DNA]</scope>
    <source>
        <strain evidence="4">IBRC-M10078</strain>
    </source>
</reference>
<evidence type="ECO:0000256" key="1">
    <source>
        <dbReference type="ARBA" id="ARBA00022801"/>
    </source>
</evidence>
<feature type="domain" description="PPM-type phosphatase" evidence="2">
    <location>
        <begin position="123"/>
        <end position="334"/>
    </location>
</feature>
<organism evidence="3 4">
    <name type="scientific">Litchfieldia salsa</name>
    <dbReference type="NCBI Taxonomy" id="930152"/>
    <lineage>
        <taxon>Bacteria</taxon>
        <taxon>Bacillati</taxon>
        <taxon>Bacillota</taxon>
        <taxon>Bacilli</taxon>
        <taxon>Bacillales</taxon>
        <taxon>Bacillaceae</taxon>
        <taxon>Litchfieldia</taxon>
    </lineage>
</organism>
<keyword evidence="4" id="KW-1185">Reference proteome</keyword>
<dbReference type="RefSeq" id="WP_090859354.1">
    <property type="nucleotide sequence ID" value="NZ_FNJU01000018.1"/>
</dbReference>
<dbReference type="Gene3D" id="3.60.40.10">
    <property type="entry name" value="PPM-type phosphatase domain"/>
    <property type="match status" value="1"/>
</dbReference>